<organism evidence="1 2">
    <name type="scientific">Rotaria socialis</name>
    <dbReference type="NCBI Taxonomy" id="392032"/>
    <lineage>
        <taxon>Eukaryota</taxon>
        <taxon>Metazoa</taxon>
        <taxon>Spiralia</taxon>
        <taxon>Gnathifera</taxon>
        <taxon>Rotifera</taxon>
        <taxon>Eurotatoria</taxon>
        <taxon>Bdelloidea</taxon>
        <taxon>Philodinida</taxon>
        <taxon>Philodinidae</taxon>
        <taxon>Rotaria</taxon>
    </lineage>
</organism>
<dbReference type="SUPFAM" id="SSF49599">
    <property type="entry name" value="TRAF domain-like"/>
    <property type="match status" value="1"/>
</dbReference>
<gene>
    <name evidence="1" type="ORF">QYT958_LOCUS29707</name>
</gene>
<name>A0A821U8D1_9BILA</name>
<reference evidence="1" key="1">
    <citation type="submission" date="2021-02" db="EMBL/GenBank/DDBJ databases">
        <authorList>
            <person name="Nowell W R."/>
        </authorList>
    </citation>
    <scope>NUCLEOTIDE SEQUENCE</scope>
</reference>
<proteinExistence type="predicted"/>
<dbReference type="AlphaFoldDB" id="A0A821U8D1"/>
<sequence>MNVKSVALAGRCYHQPARFRHRNMYLISKDHLPLGNGTAKLFPLEMIQQKSNPYVRDDTIFIKIMFDVGDMSKAPIHIQQLLIKKEVMLSQKSIETGFDKNQYNGQQSST</sequence>
<evidence type="ECO:0000313" key="2">
    <source>
        <dbReference type="Proteomes" id="UP000663848"/>
    </source>
</evidence>
<accession>A0A821U8D1</accession>
<dbReference type="Proteomes" id="UP000663848">
    <property type="component" value="Unassembled WGS sequence"/>
</dbReference>
<evidence type="ECO:0000313" key="1">
    <source>
        <dbReference type="EMBL" id="CAF4885765.1"/>
    </source>
</evidence>
<dbReference type="EMBL" id="CAJOBR010008909">
    <property type="protein sequence ID" value="CAF4885765.1"/>
    <property type="molecule type" value="Genomic_DNA"/>
</dbReference>
<comment type="caution">
    <text evidence="1">The sequence shown here is derived from an EMBL/GenBank/DDBJ whole genome shotgun (WGS) entry which is preliminary data.</text>
</comment>
<protein>
    <submittedName>
        <fullName evidence="1">Uncharacterized protein</fullName>
    </submittedName>
</protein>